<feature type="transmembrane region" description="Helical" evidence="6">
    <location>
        <begin position="152"/>
        <end position="170"/>
    </location>
</feature>
<evidence type="ECO:0000256" key="6">
    <source>
        <dbReference type="SAM" id="Phobius"/>
    </source>
</evidence>
<dbReference type="Gene3D" id="1.10.3730.20">
    <property type="match status" value="1"/>
</dbReference>
<dbReference type="EMBL" id="BDFE01000017">
    <property type="protein sequence ID" value="GAU09193.1"/>
    <property type="molecule type" value="Genomic_DNA"/>
</dbReference>
<evidence type="ECO:0000313" key="8">
    <source>
        <dbReference type="EMBL" id="GAU09193.1"/>
    </source>
</evidence>
<dbReference type="InterPro" id="IPR000620">
    <property type="entry name" value="EamA_dom"/>
</dbReference>
<dbReference type="PANTHER" id="PTHR32322">
    <property type="entry name" value="INNER MEMBRANE TRANSPORTER"/>
    <property type="match status" value="1"/>
</dbReference>
<sequence length="288" mass="31144">MRIYLLLIGSVAIWGATWISGRILAQDIGPFSAAFLRFLAASVFLFLWSCRMNRRLPVCSRDHFPGLLLLGVSGVFCYNFFFFSGLQTVAAGRAALIIACIPVIICVASALIFKEPLTRKKIAGTLLSLTGVAIVLAKGNPLVLLQSPLSRGDLFILGCVASWTVYSLAGNRVMRHINPLEAVTWSCILGDILLLPFALYHGLVHDMANALPRDWGHVLFLGVIATGLAFTWYYQGIKAIGPSRAGIFINLVPVFAVLLGFAILKEPVSLALLGGGSLTLTGVWLTNR</sequence>
<feature type="domain" description="EamA" evidence="7">
    <location>
        <begin position="151"/>
        <end position="287"/>
    </location>
</feature>
<comment type="similarity">
    <text evidence="2">Belongs to the EamA transporter family.</text>
</comment>
<evidence type="ECO:0000256" key="2">
    <source>
        <dbReference type="ARBA" id="ARBA00007362"/>
    </source>
</evidence>
<dbReference type="RefSeq" id="WP_069859464.1">
    <property type="nucleotide sequence ID" value="NZ_BDFE01000017.1"/>
</dbReference>
<evidence type="ECO:0000259" key="7">
    <source>
        <dbReference type="Pfam" id="PF00892"/>
    </source>
</evidence>
<reference evidence="9" key="1">
    <citation type="submission" date="2016-06" db="EMBL/GenBank/DDBJ databases">
        <title>Draft genome sequence of Desulfoplanes formicivorans strain Pf12B.</title>
        <authorList>
            <person name="Watanabe M."/>
            <person name="Kojima H."/>
            <person name="Fukui M."/>
        </authorList>
    </citation>
    <scope>NUCLEOTIDE SEQUENCE [LARGE SCALE GENOMIC DNA]</scope>
    <source>
        <strain evidence="9">Pf12B</strain>
    </source>
</reference>
<comment type="subcellular location">
    <subcellularLocation>
        <location evidence="1">Membrane</location>
        <topology evidence="1">Multi-pass membrane protein</topology>
    </subcellularLocation>
</comment>
<gene>
    <name evidence="8" type="ORF">DPF_1914</name>
</gene>
<feature type="transmembrane region" description="Helical" evidence="6">
    <location>
        <begin position="270"/>
        <end position="287"/>
    </location>
</feature>
<evidence type="ECO:0000313" key="9">
    <source>
        <dbReference type="Proteomes" id="UP000095200"/>
    </source>
</evidence>
<evidence type="ECO:0000256" key="3">
    <source>
        <dbReference type="ARBA" id="ARBA00022692"/>
    </source>
</evidence>
<dbReference type="GO" id="GO:0016020">
    <property type="term" value="C:membrane"/>
    <property type="evidence" value="ECO:0007669"/>
    <property type="project" value="UniProtKB-SubCell"/>
</dbReference>
<organism evidence="8 9">
    <name type="scientific">Desulfoplanes formicivorans</name>
    <dbReference type="NCBI Taxonomy" id="1592317"/>
    <lineage>
        <taxon>Bacteria</taxon>
        <taxon>Pseudomonadati</taxon>
        <taxon>Thermodesulfobacteriota</taxon>
        <taxon>Desulfovibrionia</taxon>
        <taxon>Desulfovibrionales</taxon>
        <taxon>Desulfoplanaceae</taxon>
        <taxon>Desulfoplanes</taxon>
    </lineage>
</organism>
<dbReference type="InterPro" id="IPR050638">
    <property type="entry name" value="AA-Vitamin_Transporters"/>
</dbReference>
<feature type="transmembrane region" description="Helical" evidence="6">
    <location>
        <begin position="215"/>
        <end position="234"/>
    </location>
</feature>
<evidence type="ECO:0000256" key="5">
    <source>
        <dbReference type="ARBA" id="ARBA00023136"/>
    </source>
</evidence>
<comment type="caution">
    <text evidence="8">The sequence shown here is derived from an EMBL/GenBank/DDBJ whole genome shotgun (WGS) entry which is preliminary data.</text>
</comment>
<feature type="domain" description="EamA" evidence="7">
    <location>
        <begin position="2"/>
        <end position="136"/>
    </location>
</feature>
<dbReference type="AlphaFoldDB" id="A0A194AIP2"/>
<name>A0A194AIP2_9BACT</name>
<dbReference type="Proteomes" id="UP000095200">
    <property type="component" value="Unassembled WGS sequence"/>
</dbReference>
<dbReference type="STRING" id="1592317.DPF_1914"/>
<dbReference type="InterPro" id="IPR037185">
    <property type="entry name" value="EmrE-like"/>
</dbReference>
<feature type="transmembrane region" description="Helical" evidence="6">
    <location>
        <begin position="94"/>
        <end position="113"/>
    </location>
</feature>
<evidence type="ECO:0000256" key="4">
    <source>
        <dbReference type="ARBA" id="ARBA00022989"/>
    </source>
</evidence>
<feature type="transmembrane region" description="Helical" evidence="6">
    <location>
        <begin position="182"/>
        <end position="203"/>
    </location>
</feature>
<keyword evidence="3 6" id="KW-0812">Transmembrane</keyword>
<keyword evidence="9" id="KW-1185">Reference proteome</keyword>
<feature type="transmembrane region" description="Helical" evidence="6">
    <location>
        <begin position="125"/>
        <end position="146"/>
    </location>
</feature>
<evidence type="ECO:0000256" key="1">
    <source>
        <dbReference type="ARBA" id="ARBA00004141"/>
    </source>
</evidence>
<dbReference type="Pfam" id="PF00892">
    <property type="entry name" value="EamA"/>
    <property type="match status" value="2"/>
</dbReference>
<feature type="transmembrane region" description="Helical" evidence="6">
    <location>
        <begin position="64"/>
        <end position="82"/>
    </location>
</feature>
<accession>A0A194AIP2</accession>
<feature type="transmembrane region" description="Helical" evidence="6">
    <location>
        <begin position="246"/>
        <end position="264"/>
    </location>
</feature>
<proteinExistence type="inferred from homology"/>
<dbReference type="PANTHER" id="PTHR32322:SF2">
    <property type="entry name" value="EAMA DOMAIN-CONTAINING PROTEIN"/>
    <property type="match status" value="1"/>
</dbReference>
<keyword evidence="5 6" id="KW-0472">Membrane</keyword>
<protein>
    <submittedName>
        <fullName evidence="8">Membrane protein</fullName>
    </submittedName>
</protein>
<keyword evidence="4 6" id="KW-1133">Transmembrane helix</keyword>
<dbReference type="SUPFAM" id="SSF103481">
    <property type="entry name" value="Multidrug resistance efflux transporter EmrE"/>
    <property type="match status" value="2"/>
</dbReference>
<feature type="transmembrane region" description="Helical" evidence="6">
    <location>
        <begin position="35"/>
        <end position="52"/>
    </location>
</feature>
<dbReference type="OrthoDB" id="5186724at2"/>